<keyword evidence="4 10" id="KW-0496">Mitochondrion</keyword>
<evidence type="ECO:0000256" key="5">
    <source>
        <dbReference type="ARBA" id="ARBA00023274"/>
    </source>
</evidence>
<dbReference type="EMBL" id="KJ817845">
    <property type="protein sequence ID" value="AIB08419.1"/>
    <property type="molecule type" value="Genomic_DNA"/>
</dbReference>
<dbReference type="InterPro" id="IPR009019">
    <property type="entry name" value="KH_sf_prok-type"/>
</dbReference>
<dbReference type="AlphaFoldDB" id="A0A060D4D0"/>
<evidence type="ECO:0000259" key="9">
    <source>
        <dbReference type="Pfam" id="PF00189"/>
    </source>
</evidence>
<dbReference type="GO" id="GO:0006412">
    <property type="term" value="P:translation"/>
    <property type="evidence" value="ECO:0007669"/>
    <property type="project" value="InterPro"/>
</dbReference>
<dbReference type="PANTHER" id="PTHR35928:SF2">
    <property type="entry name" value="SMALL RIBOSOMAL SUBUNIT PROTEIN US3M"/>
    <property type="match status" value="1"/>
</dbReference>
<evidence type="ECO:0000256" key="4">
    <source>
        <dbReference type="ARBA" id="ARBA00023128"/>
    </source>
</evidence>
<evidence type="ECO:0000256" key="3">
    <source>
        <dbReference type="ARBA" id="ARBA00022980"/>
    </source>
</evidence>
<proteinExistence type="inferred from homology"/>
<dbReference type="SUPFAM" id="SSF54821">
    <property type="entry name" value="Ribosomal protein S3 C-terminal domain"/>
    <property type="match status" value="1"/>
</dbReference>
<evidence type="ECO:0000256" key="6">
    <source>
        <dbReference type="ARBA" id="ARBA00035157"/>
    </source>
</evidence>
<dbReference type="SUPFAM" id="SSF54814">
    <property type="entry name" value="Prokaryotic type KH domain (KH-domain type II)"/>
    <property type="match status" value="1"/>
</dbReference>
<name>A0A060D4D0_9BRYO</name>
<dbReference type="InterPro" id="IPR018280">
    <property type="entry name" value="Ribosomal_uS3_CS"/>
</dbReference>
<dbReference type="GO" id="GO:0005840">
    <property type="term" value="C:ribosome"/>
    <property type="evidence" value="ECO:0007669"/>
    <property type="project" value="UniProtKB-KW"/>
</dbReference>
<comment type="similarity">
    <text evidence="2 8">Belongs to the universal ribosomal protein uS3 family.</text>
</comment>
<comment type="subcellular location">
    <subcellularLocation>
        <location evidence="1">Mitochondrion</location>
    </subcellularLocation>
</comment>
<dbReference type="PROSITE" id="PS00548">
    <property type="entry name" value="RIBOSOMAL_S3"/>
    <property type="match status" value="1"/>
</dbReference>
<dbReference type="GO" id="GO:0003735">
    <property type="term" value="F:structural constituent of ribosome"/>
    <property type="evidence" value="ECO:0007669"/>
    <property type="project" value="InterPro"/>
</dbReference>
<geneLocation type="mitochondrion" evidence="10"/>
<feature type="domain" description="Small ribosomal subunit protein uS3 C-terminal" evidence="9">
    <location>
        <begin position="459"/>
        <end position="542"/>
    </location>
</feature>
<dbReference type="GO" id="GO:1990904">
    <property type="term" value="C:ribonucleoprotein complex"/>
    <property type="evidence" value="ECO:0007669"/>
    <property type="project" value="UniProtKB-KW"/>
</dbReference>
<keyword evidence="5 8" id="KW-0687">Ribonucleoprotein</keyword>
<sequence>MAQKINPISVRLNLNRSSDSSWFSDYYYGKLLYQDVNFRDYFDLIRPPTGKTFGFRLGRFIIHHFPKRTFIHVFFLDRLSRSRHTGLGAIQSVKLIRRIDDATEIQRNEVKIRPKKRYGYHDRLPSMHEIDQLLRVSGWMASKHSISLSPSGNDALLENDDRETSEKRYAFSRFGSFRQISDVFPQTIFTAVRAPLNHLVMQYFFHPKNQIQFDPIVNIVSELVARSIIEKDTTGEARKKEDSLQKRMRSILLNESICSRREGLTYMAKTEQGSYVEEAPRDSTRFIRLANEAGFARRNRPKISPNIQTAYSVRLLPEEINSGGTETRSAEELLALRTALPSSARALTFSHQNALHWLRKQNLLRLRFQTHREQGMPLPSNCIIKSRESIRQPWSILDFGAPFSSRDAEWRKAHSLFSRYYYWKKMQFFLSDQTKTNTLIRPVKIASVYQSASLIAQEISWKLEQKKSFRQICRSTFQQIEKCQYVKGIRICCSGRLNGAEIAKTECRKYGETSLHVFSDQIDYAKAQASTPYGILGVKVWVSYF</sequence>
<dbReference type="Pfam" id="PF00189">
    <property type="entry name" value="Ribosomal_S3_C"/>
    <property type="match status" value="1"/>
</dbReference>
<dbReference type="RefSeq" id="YP_009040952.1">
    <property type="nucleotide sequence ID" value="NC_024290.1"/>
</dbReference>
<dbReference type="InterPro" id="IPR036419">
    <property type="entry name" value="Ribosomal_S3_C_sf"/>
</dbReference>
<evidence type="ECO:0000256" key="7">
    <source>
        <dbReference type="ARBA" id="ARBA00035414"/>
    </source>
</evidence>
<organism evidence="10">
    <name type="scientific">Tetraphis pellucida</name>
    <dbReference type="NCBI Taxonomy" id="37420"/>
    <lineage>
        <taxon>Eukaryota</taxon>
        <taxon>Viridiplantae</taxon>
        <taxon>Streptophyta</taxon>
        <taxon>Embryophyta</taxon>
        <taxon>Bryophyta</taxon>
        <taxon>Bryophytina</taxon>
        <taxon>Tetraphidopsida</taxon>
        <taxon>Tetraphidales</taxon>
        <taxon>Tetraphidaceae</taxon>
        <taxon>Tetraphis</taxon>
    </lineage>
</organism>
<dbReference type="Gene3D" id="3.30.1140.32">
    <property type="entry name" value="Ribosomal protein S3, C-terminal domain"/>
    <property type="match status" value="1"/>
</dbReference>
<keyword evidence="3 8" id="KW-0689">Ribosomal protein</keyword>
<dbReference type="PANTHER" id="PTHR35928">
    <property type="entry name" value="RIBOSOMAL PROTEIN S3, MITOCHONDRIAL"/>
    <property type="match status" value="1"/>
</dbReference>
<dbReference type="GeneID" id="19592320"/>
<reference evidence="10" key="1">
    <citation type="journal article" date="2014" name="BMC Genomics">
        <title>Organellar genomes of the four-toothed moss, Tetraphis pellucida.</title>
        <authorList>
            <person name="Bell N.E."/>
            <person name="Boore J.L."/>
            <person name="Mishler B.D."/>
            <person name="Hyvonen J."/>
        </authorList>
    </citation>
    <scope>NUCLEOTIDE SEQUENCE</scope>
</reference>
<evidence type="ECO:0000256" key="1">
    <source>
        <dbReference type="ARBA" id="ARBA00004173"/>
    </source>
</evidence>
<evidence type="ECO:0000256" key="2">
    <source>
        <dbReference type="ARBA" id="ARBA00010761"/>
    </source>
</evidence>
<evidence type="ECO:0000256" key="8">
    <source>
        <dbReference type="RuleBase" id="RU003624"/>
    </source>
</evidence>
<dbReference type="GO" id="GO:0005739">
    <property type="term" value="C:mitochondrion"/>
    <property type="evidence" value="ECO:0007669"/>
    <property type="project" value="UniProtKB-SubCell"/>
</dbReference>
<dbReference type="GO" id="GO:0003723">
    <property type="term" value="F:RNA binding"/>
    <property type="evidence" value="ECO:0007669"/>
    <property type="project" value="InterPro"/>
</dbReference>
<gene>
    <name evidence="10" type="primary">rps3</name>
</gene>
<accession>A0A060D4D0</accession>
<evidence type="ECO:0000313" key="10">
    <source>
        <dbReference type="EMBL" id="AIB08419.1"/>
    </source>
</evidence>
<dbReference type="InterPro" id="IPR044954">
    <property type="entry name" value="Ribosomal_uS3m_plant"/>
</dbReference>
<dbReference type="InterPro" id="IPR001351">
    <property type="entry name" value="Ribosomal_uS3_C"/>
</dbReference>
<protein>
    <recommendedName>
        <fullName evidence="6">Small ribosomal subunit protein uS3m</fullName>
    </recommendedName>
    <alternativeName>
        <fullName evidence="7">Ribosomal protein S3, mitochondrial</fullName>
    </alternativeName>
</protein>